<gene>
    <name evidence="1" type="ordered locus">STHERM_c15160</name>
</gene>
<dbReference type="RefSeq" id="WP_013314296.1">
    <property type="nucleotide sequence ID" value="NC_014484.1"/>
</dbReference>
<reference key="1">
    <citation type="submission" date="2009-08" db="EMBL/GenBank/DDBJ databases">
        <title>The genome sequence of Spirochaeta thermophila DSM6192.</title>
        <authorList>
            <person name="Angelov A."/>
            <person name="Mientus M."/>
            <person name="Wittenberg S."/>
            <person name="Lehmann R."/>
            <person name="Liesegang H."/>
            <person name="Daniel R."/>
            <person name="Liebl W."/>
        </authorList>
    </citation>
    <scope>NUCLEOTIDE SEQUENCE</scope>
    <source>
        <strain>DSM 6192</strain>
    </source>
</reference>
<organism evidence="1 2">
    <name type="scientific">Winmispira thermophila (strain ATCC 49972 / DSM 6192 / RI 19.B1)</name>
    <name type="common">Spirochaeta thermophila</name>
    <dbReference type="NCBI Taxonomy" id="665571"/>
    <lineage>
        <taxon>Bacteria</taxon>
        <taxon>Pseudomonadati</taxon>
        <taxon>Spirochaetota</taxon>
        <taxon>Spirochaetia</taxon>
        <taxon>Winmispirales</taxon>
        <taxon>Winmispiraceae</taxon>
        <taxon>Winmispira</taxon>
    </lineage>
</organism>
<dbReference type="AlphaFoldDB" id="E0RTT1"/>
<sequence length="121" mass="13472">MRVAISEWNGVVAPVFDTSQRVRIFDEGSGDGEAREFSSSLPSAKVYDLLGWGVDVLICGAIWRPLEAMLEGSGVRVVSFVRGGVEEVWEAWKRGELGAGGFTMPGCRRGRGCRRRRRMWH</sequence>
<name>E0RTT1_WINT6</name>
<reference evidence="1 2" key="2">
    <citation type="journal article" date="2010" name="J. Bacteriol.">
        <title>Genome sequence of the polysaccharide-degrading, thermophilic anaerobe Spirochaeta thermophila DSM 6192.</title>
        <authorList>
            <person name="Angelov A."/>
            <person name="Liebl S."/>
            <person name="Ballschmiter M."/>
            <person name="Bomeke M."/>
            <person name="Lehmann R."/>
            <person name="Liesegang H."/>
            <person name="Daniel R."/>
            <person name="Liebl W."/>
        </authorList>
    </citation>
    <scope>NUCLEOTIDE SEQUENCE [LARGE SCALE GENOMIC DNA]</scope>
    <source>
        <strain evidence="2">ATCC 49972 / DSM 6192 / RI 19.B1</strain>
    </source>
</reference>
<dbReference type="InterPro" id="IPR036105">
    <property type="entry name" value="DiNase_FeMo-co_biosyn_sf"/>
</dbReference>
<evidence type="ECO:0000313" key="1">
    <source>
        <dbReference type="EMBL" id="ADN02456.1"/>
    </source>
</evidence>
<dbReference type="EMBL" id="CP001698">
    <property type="protein sequence ID" value="ADN02456.1"/>
    <property type="molecule type" value="Genomic_DNA"/>
</dbReference>
<dbReference type="KEGG" id="sta:STHERM_c15160"/>
<dbReference type="Gene3D" id="3.30.420.130">
    <property type="entry name" value="Dinitrogenase iron-molybdenum cofactor biosynthesis domain"/>
    <property type="match status" value="1"/>
</dbReference>
<dbReference type="SUPFAM" id="SSF53146">
    <property type="entry name" value="Nitrogenase accessory factor-like"/>
    <property type="match status" value="1"/>
</dbReference>
<dbReference type="Proteomes" id="UP000001296">
    <property type="component" value="Chromosome"/>
</dbReference>
<evidence type="ECO:0000313" key="2">
    <source>
        <dbReference type="Proteomes" id="UP000001296"/>
    </source>
</evidence>
<evidence type="ECO:0008006" key="3">
    <source>
        <dbReference type="Google" id="ProtNLM"/>
    </source>
</evidence>
<protein>
    <recommendedName>
        <fullName evidence="3">Dinitrogenase iron-molybdenum cofactor biosynthesis domain-containing protein</fullName>
    </recommendedName>
</protein>
<dbReference type="HOGENOM" id="CLU_126461_2_0_12"/>
<dbReference type="PaxDb" id="665571-STHERM_c15160"/>
<proteinExistence type="predicted"/>
<dbReference type="eggNOG" id="COG1433">
    <property type="taxonomic scope" value="Bacteria"/>
</dbReference>
<accession>E0RTT1</accession>